<name>W2PE01_PHYN3</name>
<gene>
    <name evidence="1" type="ORF">PPTG_24622</name>
</gene>
<reference evidence="2" key="1">
    <citation type="submission" date="2011-12" db="EMBL/GenBank/DDBJ databases">
        <authorList>
            <consortium name="The Broad Institute Genome Sequencing Platform"/>
            <person name="Russ C."/>
            <person name="Tyler B."/>
            <person name="Panabieres F."/>
            <person name="Shan W."/>
            <person name="Tripathy S."/>
            <person name="Grunwald N."/>
            <person name="Machado M."/>
            <person name="Young S.K."/>
            <person name="Zeng Q."/>
            <person name="Gargeya S."/>
            <person name="Fitzgerald M."/>
            <person name="Haas B."/>
            <person name="Abouelleil A."/>
            <person name="Alvarado L."/>
            <person name="Arachchi H.M."/>
            <person name="Berlin A."/>
            <person name="Chapman S.B."/>
            <person name="Gearin G."/>
            <person name="Goldberg J."/>
            <person name="Griggs A."/>
            <person name="Gujja S."/>
            <person name="Hansen M."/>
            <person name="Heiman D."/>
            <person name="Howarth C."/>
            <person name="Larimer J."/>
            <person name="Lui A."/>
            <person name="MacDonald P.J.P."/>
            <person name="McCowen C."/>
            <person name="Montmayeur A."/>
            <person name="Murphy C."/>
            <person name="Neiman D."/>
            <person name="Pearson M."/>
            <person name="Priest M."/>
            <person name="Roberts A."/>
            <person name="Saif S."/>
            <person name="Shea T."/>
            <person name="Sisk P."/>
            <person name="Stolte C."/>
            <person name="Sykes S."/>
            <person name="Wortman J."/>
            <person name="Nusbaum C."/>
            <person name="Birren B."/>
        </authorList>
    </citation>
    <scope>NUCLEOTIDE SEQUENCE [LARGE SCALE GENOMIC DNA]</scope>
    <source>
        <strain evidence="2">INRA-310</strain>
    </source>
</reference>
<dbReference type="RefSeq" id="XP_008916279.1">
    <property type="nucleotide sequence ID" value="XM_008918031.1"/>
</dbReference>
<accession>W2PE01</accession>
<evidence type="ECO:0000313" key="2">
    <source>
        <dbReference type="Proteomes" id="UP000018817"/>
    </source>
</evidence>
<evidence type="ECO:0000313" key="1">
    <source>
        <dbReference type="EMBL" id="ETM98433.1"/>
    </source>
</evidence>
<dbReference type="Proteomes" id="UP000018817">
    <property type="component" value="Unassembled WGS sequence"/>
</dbReference>
<reference evidence="1 2" key="2">
    <citation type="submission" date="2013-11" db="EMBL/GenBank/DDBJ databases">
        <title>The Genome Sequence of Phytophthora parasitica INRA-310.</title>
        <authorList>
            <consortium name="The Broad Institute Genomics Platform"/>
            <person name="Russ C."/>
            <person name="Tyler B."/>
            <person name="Panabieres F."/>
            <person name="Shan W."/>
            <person name="Tripathy S."/>
            <person name="Grunwald N."/>
            <person name="Machado M."/>
            <person name="Johnson C.S."/>
            <person name="Arredondo F."/>
            <person name="Hong C."/>
            <person name="Coffey M."/>
            <person name="Young S.K."/>
            <person name="Zeng Q."/>
            <person name="Gargeya S."/>
            <person name="Fitzgerald M."/>
            <person name="Abouelleil A."/>
            <person name="Alvarado L."/>
            <person name="Chapman S.B."/>
            <person name="Gainer-Dewar J."/>
            <person name="Goldberg J."/>
            <person name="Griggs A."/>
            <person name="Gujja S."/>
            <person name="Hansen M."/>
            <person name="Howarth C."/>
            <person name="Imamovic A."/>
            <person name="Ireland A."/>
            <person name="Larimer J."/>
            <person name="McCowan C."/>
            <person name="Murphy C."/>
            <person name="Pearson M."/>
            <person name="Poon T.W."/>
            <person name="Priest M."/>
            <person name="Roberts A."/>
            <person name="Saif S."/>
            <person name="Shea T."/>
            <person name="Sykes S."/>
            <person name="Wortman J."/>
            <person name="Nusbaum C."/>
            <person name="Birren B."/>
        </authorList>
    </citation>
    <scope>NUCLEOTIDE SEQUENCE [LARGE SCALE GENOMIC DNA]</scope>
    <source>
        <strain evidence="1 2">INRA-310</strain>
    </source>
</reference>
<dbReference type="GeneID" id="20193221"/>
<dbReference type="EMBL" id="KI669692">
    <property type="protein sequence ID" value="ETM98433.1"/>
    <property type="molecule type" value="Genomic_DNA"/>
</dbReference>
<protein>
    <submittedName>
        <fullName evidence="1">Uncharacterized protein</fullName>
    </submittedName>
</protein>
<organism evidence="1 2">
    <name type="scientific">Phytophthora nicotianae (strain INRA-310)</name>
    <name type="common">Phytophthora parasitica</name>
    <dbReference type="NCBI Taxonomy" id="761204"/>
    <lineage>
        <taxon>Eukaryota</taxon>
        <taxon>Sar</taxon>
        <taxon>Stramenopiles</taxon>
        <taxon>Oomycota</taxon>
        <taxon>Peronosporomycetes</taxon>
        <taxon>Peronosporales</taxon>
        <taxon>Peronosporaceae</taxon>
        <taxon>Phytophthora</taxon>
    </lineage>
</organism>
<sequence length="30" mass="3426">MGFLRKNVTLSGVHNTVTRMKEMRRGGFTT</sequence>
<dbReference type="VEuPathDB" id="FungiDB:PPTG_24622"/>
<proteinExistence type="predicted"/>
<dbReference type="AlphaFoldDB" id="W2PE01"/>